<evidence type="ECO:0000313" key="5">
    <source>
        <dbReference type="Proteomes" id="UP000273828"/>
    </source>
</evidence>
<evidence type="ECO:0000259" key="3">
    <source>
        <dbReference type="PROSITE" id="PS51462"/>
    </source>
</evidence>
<organism evidence="4 5">
    <name type="scientific">Natrarchaeobius halalkaliphilus</name>
    <dbReference type="NCBI Taxonomy" id="1679091"/>
    <lineage>
        <taxon>Archaea</taxon>
        <taxon>Methanobacteriati</taxon>
        <taxon>Methanobacteriota</taxon>
        <taxon>Stenosarchaea group</taxon>
        <taxon>Halobacteria</taxon>
        <taxon>Halobacteriales</taxon>
        <taxon>Natrialbaceae</taxon>
        <taxon>Natrarchaeobius</taxon>
    </lineage>
</organism>
<dbReference type="EMBL" id="REFY01000003">
    <property type="protein sequence ID" value="RQG90012.1"/>
    <property type="molecule type" value="Genomic_DNA"/>
</dbReference>
<sequence length="133" mass="14052">MARATVIDGDSALLIERGRGLDIGEWFLAGGYLEYDESPREGAARELGEETGLSVSPTDLTLIGDGFLDAGNGLTMVSFNYAASKVAAEGTLQADDDAAAARFWSRDELKTNAPALRASGLQQLLTAIDELGR</sequence>
<evidence type="ECO:0000256" key="2">
    <source>
        <dbReference type="ARBA" id="ARBA00022801"/>
    </source>
</evidence>
<reference evidence="4 5" key="1">
    <citation type="submission" date="2018-10" db="EMBL/GenBank/DDBJ databases">
        <title>Natrarchaeobius chitinivorans gen. nov., sp. nov., and Natrarchaeobius haloalkaliphilus sp. nov., alkaliphilic, chitin-utilizing haloarchaea from hypersaline alkaline lakes.</title>
        <authorList>
            <person name="Sorokin D.Y."/>
            <person name="Elcheninov A.G."/>
            <person name="Kostrikina N.A."/>
            <person name="Bale N.J."/>
            <person name="Sinninghe Damste J.S."/>
            <person name="Khijniak T.V."/>
            <person name="Kublanov I.V."/>
            <person name="Toshchakov S.V."/>
        </authorList>
    </citation>
    <scope>NUCLEOTIDE SEQUENCE [LARGE SCALE GENOMIC DNA]</scope>
    <source>
        <strain evidence="4 5">AArcht-Sl</strain>
    </source>
</reference>
<dbReference type="PROSITE" id="PS51462">
    <property type="entry name" value="NUDIX"/>
    <property type="match status" value="1"/>
</dbReference>
<gene>
    <name evidence="4" type="ORF">EA462_08375</name>
</gene>
<dbReference type="GO" id="GO:0016787">
    <property type="term" value="F:hydrolase activity"/>
    <property type="evidence" value="ECO:0007669"/>
    <property type="project" value="UniProtKB-KW"/>
</dbReference>
<dbReference type="OrthoDB" id="40462at2157"/>
<dbReference type="Gene3D" id="3.90.79.10">
    <property type="entry name" value="Nucleoside Triphosphate Pyrophosphohydrolase"/>
    <property type="match status" value="1"/>
</dbReference>
<dbReference type="InterPro" id="IPR020084">
    <property type="entry name" value="NUDIX_hydrolase_CS"/>
</dbReference>
<evidence type="ECO:0000313" key="4">
    <source>
        <dbReference type="EMBL" id="RQG90012.1"/>
    </source>
</evidence>
<dbReference type="PANTHER" id="PTHR43046">
    <property type="entry name" value="GDP-MANNOSE MANNOSYL HYDROLASE"/>
    <property type="match status" value="1"/>
</dbReference>
<dbReference type="PROSITE" id="PS00893">
    <property type="entry name" value="NUDIX_BOX"/>
    <property type="match status" value="1"/>
</dbReference>
<dbReference type="Proteomes" id="UP000273828">
    <property type="component" value="Unassembled WGS sequence"/>
</dbReference>
<dbReference type="SUPFAM" id="SSF55811">
    <property type="entry name" value="Nudix"/>
    <property type="match status" value="1"/>
</dbReference>
<comment type="caution">
    <text evidence="4">The sequence shown here is derived from an EMBL/GenBank/DDBJ whole genome shotgun (WGS) entry which is preliminary data.</text>
</comment>
<dbReference type="PANTHER" id="PTHR43046:SF14">
    <property type="entry name" value="MUTT_NUDIX FAMILY PROTEIN"/>
    <property type="match status" value="1"/>
</dbReference>
<name>A0A3N6MWZ7_9EURY</name>
<accession>A0A3N6MWZ7</accession>
<keyword evidence="5" id="KW-1185">Reference proteome</keyword>
<dbReference type="CDD" id="cd02883">
    <property type="entry name" value="NUDIX_Hydrolase"/>
    <property type="match status" value="1"/>
</dbReference>
<comment type="cofactor">
    <cofactor evidence="1">
        <name>Mg(2+)</name>
        <dbReference type="ChEBI" id="CHEBI:18420"/>
    </cofactor>
</comment>
<protein>
    <submittedName>
        <fullName evidence="4">NUDIX hydrolase</fullName>
    </submittedName>
</protein>
<dbReference type="InterPro" id="IPR015797">
    <property type="entry name" value="NUDIX_hydrolase-like_dom_sf"/>
</dbReference>
<dbReference type="Pfam" id="PF00293">
    <property type="entry name" value="NUDIX"/>
    <property type="match status" value="1"/>
</dbReference>
<feature type="domain" description="Nudix hydrolase" evidence="3">
    <location>
        <begin position="1"/>
        <end position="129"/>
    </location>
</feature>
<proteinExistence type="predicted"/>
<dbReference type="AlphaFoldDB" id="A0A3N6MWZ7"/>
<keyword evidence="2 4" id="KW-0378">Hydrolase</keyword>
<evidence type="ECO:0000256" key="1">
    <source>
        <dbReference type="ARBA" id="ARBA00001946"/>
    </source>
</evidence>
<dbReference type="InterPro" id="IPR000086">
    <property type="entry name" value="NUDIX_hydrolase_dom"/>
</dbReference>
<dbReference type="RefSeq" id="WP_124178101.1">
    <property type="nucleotide sequence ID" value="NZ_REFY01000003.1"/>
</dbReference>